<dbReference type="EMBL" id="PEWZ01000007">
    <property type="protein sequence ID" value="PIU36343.1"/>
    <property type="molecule type" value="Genomic_DNA"/>
</dbReference>
<dbReference type="InterPro" id="IPR003697">
    <property type="entry name" value="Maf-like"/>
</dbReference>
<keyword evidence="2" id="KW-0378">Hydrolase</keyword>
<dbReference type="AlphaFoldDB" id="A0A2M6YS86"/>
<evidence type="ECO:0000313" key="4">
    <source>
        <dbReference type="Proteomes" id="UP000229502"/>
    </source>
</evidence>
<evidence type="ECO:0008006" key="5">
    <source>
        <dbReference type="Google" id="ProtNLM"/>
    </source>
</evidence>
<dbReference type="Gene3D" id="3.90.950.10">
    <property type="match status" value="1"/>
</dbReference>
<dbReference type="Pfam" id="PF02545">
    <property type="entry name" value="Maf"/>
    <property type="match status" value="1"/>
</dbReference>
<comment type="cofactor">
    <cofactor evidence="1">
        <name>a divalent metal cation</name>
        <dbReference type="ChEBI" id="CHEBI:60240"/>
    </cofactor>
</comment>
<dbReference type="PANTHER" id="PTHR43213">
    <property type="entry name" value="BIFUNCTIONAL DTTP/UTP PYROPHOSPHATASE/METHYLTRANSFERASE PROTEIN-RELATED"/>
    <property type="match status" value="1"/>
</dbReference>
<feature type="non-terminal residue" evidence="3">
    <location>
        <position position="147"/>
    </location>
</feature>
<accession>A0A2M6YS86</accession>
<name>A0A2M6YS86_9BACT</name>
<dbReference type="SUPFAM" id="SSF52972">
    <property type="entry name" value="ITPase-like"/>
    <property type="match status" value="1"/>
</dbReference>
<protein>
    <recommendedName>
        <fullName evidence="5">Septum formation protein Maf</fullName>
    </recommendedName>
</protein>
<dbReference type="Proteomes" id="UP000229502">
    <property type="component" value="Unassembled WGS sequence"/>
</dbReference>
<sequence length="147" mass="16729">MEIILASGSYKRKEILEKAKISFKVVVPEVDESLFDDLPVKERVKKVAQTKARAVFKSYPKTLIIAADTMDEDSLKRSRIKPKNMEEGLKMAMEYSGSSTICYTGVCMIHPRFGEGLEVAKTEIKMQEFSEEELKKLIDDKFLLRSG</sequence>
<reference evidence="4" key="1">
    <citation type="submission" date="2017-09" db="EMBL/GenBank/DDBJ databases">
        <title>Depth-based differentiation of microbial function through sediment-hosted aquifers and enrichment of novel symbionts in the deep terrestrial subsurface.</title>
        <authorList>
            <person name="Probst A.J."/>
            <person name="Ladd B."/>
            <person name="Jarett J.K."/>
            <person name="Geller-Mcgrath D.E."/>
            <person name="Sieber C.M.K."/>
            <person name="Emerson J.B."/>
            <person name="Anantharaman K."/>
            <person name="Thomas B.C."/>
            <person name="Malmstrom R."/>
            <person name="Stieglmeier M."/>
            <person name="Klingl A."/>
            <person name="Woyke T."/>
            <person name="Ryan C.M."/>
            <person name="Banfield J.F."/>
        </authorList>
    </citation>
    <scope>NUCLEOTIDE SEQUENCE [LARGE SCALE GENOMIC DNA]</scope>
</reference>
<dbReference type="PANTHER" id="PTHR43213:SF5">
    <property type="entry name" value="BIFUNCTIONAL DTTP_UTP PYROPHOSPHATASE_METHYLTRANSFERASE PROTEIN-RELATED"/>
    <property type="match status" value="1"/>
</dbReference>
<organism evidence="3 4">
    <name type="scientific">Candidatus Shapirobacteria bacterium CG07_land_8_20_14_0_80_39_18</name>
    <dbReference type="NCBI Taxonomy" id="1974882"/>
    <lineage>
        <taxon>Bacteria</taxon>
        <taxon>Candidatus Shapironibacteriota</taxon>
    </lineage>
</organism>
<dbReference type="GO" id="GO:0047429">
    <property type="term" value="F:nucleoside triphosphate diphosphatase activity"/>
    <property type="evidence" value="ECO:0007669"/>
    <property type="project" value="InterPro"/>
</dbReference>
<evidence type="ECO:0000256" key="1">
    <source>
        <dbReference type="ARBA" id="ARBA00001968"/>
    </source>
</evidence>
<comment type="caution">
    <text evidence="3">The sequence shown here is derived from an EMBL/GenBank/DDBJ whole genome shotgun (WGS) entry which is preliminary data.</text>
</comment>
<evidence type="ECO:0000313" key="3">
    <source>
        <dbReference type="EMBL" id="PIU36343.1"/>
    </source>
</evidence>
<evidence type="ECO:0000256" key="2">
    <source>
        <dbReference type="ARBA" id="ARBA00022801"/>
    </source>
</evidence>
<dbReference type="InterPro" id="IPR029001">
    <property type="entry name" value="ITPase-like_fam"/>
</dbReference>
<proteinExistence type="predicted"/>
<gene>
    <name evidence="3" type="ORF">COT03_00075</name>
</gene>